<dbReference type="Pfam" id="PF00373">
    <property type="entry name" value="FERM_M"/>
    <property type="match status" value="1"/>
</dbReference>
<dbReference type="PRINTS" id="PR00661">
    <property type="entry name" value="ERMFAMILY"/>
</dbReference>
<comment type="subcellular location">
    <subcellularLocation>
        <location evidence="1">Cell junction</location>
        <location evidence="1">Adherens junction</location>
    </subcellularLocation>
    <subcellularLocation>
        <location evidence="3">Cell projection</location>
        <location evidence="3">Rhabdomere</location>
    </subcellularLocation>
</comment>
<feature type="region of interest" description="Disordered" evidence="4">
    <location>
        <begin position="1"/>
        <end position="36"/>
    </location>
</feature>
<dbReference type="PANTHER" id="PTHR23280">
    <property type="entry name" value="4.1 G PROTEIN"/>
    <property type="match status" value="1"/>
</dbReference>
<evidence type="ECO:0000256" key="1">
    <source>
        <dbReference type="ARBA" id="ARBA00004536"/>
    </source>
</evidence>
<organism evidence="6 7">
    <name type="scientific">Steinernema carpocapsae</name>
    <name type="common">Entomopathogenic nematode</name>
    <dbReference type="NCBI Taxonomy" id="34508"/>
    <lineage>
        <taxon>Eukaryota</taxon>
        <taxon>Metazoa</taxon>
        <taxon>Ecdysozoa</taxon>
        <taxon>Nematoda</taxon>
        <taxon>Chromadorea</taxon>
        <taxon>Rhabditida</taxon>
        <taxon>Tylenchina</taxon>
        <taxon>Panagrolaimomorpha</taxon>
        <taxon>Strongyloidoidea</taxon>
        <taxon>Steinernematidae</taxon>
        <taxon>Steinernema</taxon>
    </lineage>
</organism>
<dbReference type="InterPro" id="IPR035963">
    <property type="entry name" value="FERM_2"/>
</dbReference>
<dbReference type="OrthoDB" id="6266673at2759"/>
<dbReference type="Pfam" id="PF09380">
    <property type="entry name" value="FERM_C"/>
    <property type="match status" value="1"/>
</dbReference>
<dbReference type="InterPro" id="IPR018980">
    <property type="entry name" value="FERM_PH-like_C"/>
</dbReference>
<dbReference type="PROSITE" id="PS50057">
    <property type="entry name" value="FERM_3"/>
    <property type="match status" value="1"/>
</dbReference>
<dbReference type="InterPro" id="IPR000798">
    <property type="entry name" value="Ez/rad/moesin-like"/>
</dbReference>
<dbReference type="Pfam" id="PF09379">
    <property type="entry name" value="FERM_N"/>
    <property type="match status" value="1"/>
</dbReference>
<dbReference type="AlphaFoldDB" id="A0A4U5P9F8"/>
<dbReference type="SUPFAM" id="SSF50729">
    <property type="entry name" value="PH domain-like"/>
    <property type="match status" value="1"/>
</dbReference>
<dbReference type="InterPro" id="IPR019748">
    <property type="entry name" value="FERM_central"/>
</dbReference>
<dbReference type="Gene3D" id="3.10.20.90">
    <property type="entry name" value="Phosphatidylinositol 3-kinase Catalytic Subunit, Chain A, domain 1"/>
    <property type="match status" value="1"/>
</dbReference>
<dbReference type="Gene3D" id="1.20.80.10">
    <property type="match status" value="1"/>
</dbReference>
<dbReference type="PRINTS" id="PR00935">
    <property type="entry name" value="BAND41"/>
</dbReference>
<dbReference type="SMART" id="SM00295">
    <property type="entry name" value="B41"/>
    <property type="match status" value="1"/>
</dbReference>
<dbReference type="SMART" id="SM01196">
    <property type="entry name" value="FERM_C"/>
    <property type="match status" value="1"/>
</dbReference>
<dbReference type="GO" id="GO:0031032">
    <property type="term" value="P:actomyosin structure organization"/>
    <property type="evidence" value="ECO:0007669"/>
    <property type="project" value="TreeGrafter"/>
</dbReference>
<dbReference type="InterPro" id="IPR014352">
    <property type="entry name" value="FERM/acyl-CoA-bd_prot_sf"/>
</dbReference>
<keyword evidence="7" id="KW-1185">Reference proteome</keyword>
<dbReference type="InterPro" id="IPR000299">
    <property type="entry name" value="FERM_domain"/>
</dbReference>
<dbReference type="InterPro" id="IPR019749">
    <property type="entry name" value="Band_41_domain"/>
</dbReference>
<comment type="caution">
    <text evidence="6">The sequence shown here is derived from an EMBL/GenBank/DDBJ whole genome shotgun (WGS) entry which is preliminary data.</text>
</comment>
<feature type="compositionally biased region" description="Low complexity" evidence="4">
    <location>
        <begin position="16"/>
        <end position="36"/>
    </location>
</feature>
<sequence>MTETTYNTMAAVEAPNGNASTTTLNTTSTSNGGPSATPRSNIITASCLGLCRCPTTCESPSSCLTTVKRFSTSSSWSEGASSLRLLGVAHRKSEKCGLGTDDMSFDSFMDSQPLEPVDEMAAGSVRALPAALDAANYGTPWCVLRMRLRVRTYAFSQAAACVLRKSATGQEVLDLVCQHMDLVEKDYFGLLYQGSNKHRYWVDLTKPLSKQIKSDSIVLRLRFRFYPANPILVKEEITRYQLFVQLQRDLLHGCLYCPQNEAAVLAALILQSELGDYDETEHTPGYVSEYKLLLKQSAHNEALIAEAHKNFSGLTRAQAEAEFLTRVARYDTYGFDPYAVKDSKQVNTIYIGVNHDGVLIYETNHKLHHIKWANVEKVDYVNKQIRIYPSTTYYHEHLAAKSGSSPNVTLNTSFDSNVFFMRQLTQGTSRASCQIPLLDHFTDKISESIMQLKTQLTNLGLFETVDDVSGKAGKKPMLKFMCPSVVFAKHLWRHILSQQAFFTEDEAKTVKPKFSKPRIPLLSRGSTFRLPIRKVLAEIETEPAPRADPPSNFTRYHLSKQTSRADLEQPWLNGSKYALFGEGSQPRTVMDLSAVSVGSIEFARGVSVKSTPMRNRKL</sequence>
<dbReference type="InterPro" id="IPR029071">
    <property type="entry name" value="Ubiquitin-like_domsf"/>
</dbReference>
<dbReference type="InterPro" id="IPR019747">
    <property type="entry name" value="FERM_CS"/>
</dbReference>
<evidence type="ECO:0000313" key="7">
    <source>
        <dbReference type="Proteomes" id="UP000298663"/>
    </source>
</evidence>
<dbReference type="GO" id="GO:0005856">
    <property type="term" value="C:cytoskeleton"/>
    <property type="evidence" value="ECO:0007669"/>
    <property type="project" value="TreeGrafter"/>
</dbReference>
<protein>
    <recommendedName>
        <fullName evidence="2">Moesin/ezrin/radixin homolog 1</fullName>
    </recommendedName>
</protein>
<dbReference type="FunFam" id="1.20.80.10:FF:000006">
    <property type="entry name" value="FERM domain-containing protein 5 isoform X1"/>
    <property type="match status" value="1"/>
</dbReference>
<dbReference type="STRING" id="34508.A0A4U5P9F8"/>
<reference evidence="6 7" key="2">
    <citation type="journal article" date="2019" name="G3 (Bethesda)">
        <title>Hybrid Assembly of the Genome of the Entomopathogenic Nematode Steinernema carpocapsae Identifies the X-Chromosome.</title>
        <authorList>
            <person name="Serra L."/>
            <person name="Macchietto M."/>
            <person name="Macias-Munoz A."/>
            <person name="McGill C.J."/>
            <person name="Rodriguez I.M."/>
            <person name="Rodriguez B."/>
            <person name="Murad R."/>
            <person name="Mortazavi A."/>
        </authorList>
    </citation>
    <scope>NUCLEOTIDE SEQUENCE [LARGE SCALE GENOMIC DNA]</scope>
    <source>
        <strain evidence="6 7">ALL</strain>
    </source>
</reference>
<dbReference type="PROSITE" id="PS00660">
    <property type="entry name" value="FERM_1"/>
    <property type="match status" value="1"/>
</dbReference>
<evidence type="ECO:0000313" key="6">
    <source>
        <dbReference type="EMBL" id="TKR92643.1"/>
    </source>
</evidence>
<dbReference type="InterPro" id="IPR011993">
    <property type="entry name" value="PH-like_dom_sf"/>
</dbReference>
<evidence type="ECO:0000256" key="2">
    <source>
        <dbReference type="ARBA" id="ARBA00022025"/>
    </source>
</evidence>
<dbReference type="PANTHER" id="PTHR23280:SF32">
    <property type="entry name" value="FI22325P1"/>
    <property type="match status" value="1"/>
</dbReference>
<evidence type="ECO:0000256" key="4">
    <source>
        <dbReference type="SAM" id="MobiDB-lite"/>
    </source>
</evidence>
<dbReference type="EMBL" id="AZBU02000002">
    <property type="protein sequence ID" value="TKR92643.1"/>
    <property type="molecule type" value="Genomic_DNA"/>
</dbReference>
<dbReference type="CDD" id="cd14473">
    <property type="entry name" value="FERM_B-lobe"/>
    <property type="match status" value="1"/>
</dbReference>
<reference evidence="6 7" key="1">
    <citation type="journal article" date="2015" name="Genome Biol.">
        <title>Comparative genomics of Steinernema reveals deeply conserved gene regulatory networks.</title>
        <authorList>
            <person name="Dillman A.R."/>
            <person name="Macchietto M."/>
            <person name="Porter C.F."/>
            <person name="Rogers A."/>
            <person name="Williams B."/>
            <person name="Antoshechkin I."/>
            <person name="Lee M.M."/>
            <person name="Goodwin Z."/>
            <person name="Lu X."/>
            <person name="Lewis E.E."/>
            <person name="Goodrich-Blair H."/>
            <person name="Stock S.P."/>
            <person name="Adams B.J."/>
            <person name="Sternberg P.W."/>
            <person name="Mortazavi A."/>
        </authorList>
    </citation>
    <scope>NUCLEOTIDE SEQUENCE [LARGE SCALE GENOMIC DNA]</scope>
    <source>
        <strain evidence="6 7">ALL</strain>
    </source>
</reference>
<dbReference type="SUPFAM" id="SSF54236">
    <property type="entry name" value="Ubiquitin-like"/>
    <property type="match status" value="1"/>
</dbReference>
<accession>A0A4U5P9F8</accession>
<name>A0A4U5P9F8_STECR</name>
<dbReference type="GO" id="GO:0008092">
    <property type="term" value="F:cytoskeletal protein binding"/>
    <property type="evidence" value="ECO:0007669"/>
    <property type="project" value="InterPro"/>
</dbReference>
<proteinExistence type="predicted"/>
<dbReference type="Proteomes" id="UP000298663">
    <property type="component" value="Unassembled WGS sequence"/>
</dbReference>
<dbReference type="InterPro" id="IPR018979">
    <property type="entry name" value="FERM_N"/>
</dbReference>
<evidence type="ECO:0000256" key="3">
    <source>
        <dbReference type="ARBA" id="ARBA00043944"/>
    </source>
</evidence>
<feature type="domain" description="FERM" evidence="5">
    <location>
        <begin position="146"/>
        <end position="436"/>
    </location>
</feature>
<dbReference type="GO" id="GO:0005912">
    <property type="term" value="C:adherens junction"/>
    <property type="evidence" value="ECO:0007669"/>
    <property type="project" value="UniProtKB-SubCell"/>
</dbReference>
<gene>
    <name evidence="6" type="ORF">L596_007258</name>
</gene>
<evidence type="ECO:0000259" key="5">
    <source>
        <dbReference type="PROSITE" id="PS50057"/>
    </source>
</evidence>
<dbReference type="SUPFAM" id="SSF47031">
    <property type="entry name" value="Second domain of FERM"/>
    <property type="match status" value="1"/>
</dbReference>
<dbReference type="Gene3D" id="2.30.29.30">
    <property type="entry name" value="Pleckstrin-homology domain (PH domain)/Phosphotyrosine-binding domain (PTB)"/>
    <property type="match status" value="1"/>
</dbReference>